<protein>
    <submittedName>
        <fullName evidence="1">3066_t:CDS:1</fullName>
    </submittedName>
</protein>
<evidence type="ECO:0000313" key="1">
    <source>
        <dbReference type="EMBL" id="CAG8523134.1"/>
    </source>
</evidence>
<dbReference type="EMBL" id="CAJVPY010001465">
    <property type="protein sequence ID" value="CAG8523134.1"/>
    <property type="molecule type" value="Genomic_DNA"/>
</dbReference>
<comment type="caution">
    <text evidence="1">The sequence shown here is derived from an EMBL/GenBank/DDBJ whole genome shotgun (WGS) entry which is preliminary data.</text>
</comment>
<proteinExistence type="predicted"/>
<reference evidence="1" key="1">
    <citation type="submission" date="2021-06" db="EMBL/GenBank/DDBJ databases">
        <authorList>
            <person name="Kallberg Y."/>
            <person name="Tangrot J."/>
            <person name="Rosling A."/>
        </authorList>
    </citation>
    <scope>NUCLEOTIDE SEQUENCE</scope>
    <source>
        <strain evidence="1">MA453B</strain>
    </source>
</reference>
<evidence type="ECO:0000313" key="2">
    <source>
        <dbReference type="Proteomes" id="UP000789405"/>
    </source>
</evidence>
<dbReference type="AlphaFoldDB" id="A0A9N9AA61"/>
<name>A0A9N9AA61_9GLOM</name>
<accession>A0A9N9AA61</accession>
<sequence>MIVIFDIAYQVHTIFPEEFRVFRGSTQVVLSDQNIILWLCMN</sequence>
<organism evidence="1 2">
    <name type="scientific">Dentiscutata erythropus</name>
    <dbReference type="NCBI Taxonomy" id="1348616"/>
    <lineage>
        <taxon>Eukaryota</taxon>
        <taxon>Fungi</taxon>
        <taxon>Fungi incertae sedis</taxon>
        <taxon>Mucoromycota</taxon>
        <taxon>Glomeromycotina</taxon>
        <taxon>Glomeromycetes</taxon>
        <taxon>Diversisporales</taxon>
        <taxon>Gigasporaceae</taxon>
        <taxon>Dentiscutata</taxon>
    </lineage>
</organism>
<gene>
    <name evidence="1" type="ORF">DERYTH_LOCUS3973</name>
</gene>
<keyword evidence="2" id="KW-1185">Reference proteome</keyword>
<dbReference type="Proteomes" id="UP000789405">
    <property type="component" value="Unassembled WGS sequence"/>
</dbReference>